<protein>
    <recommendedName>
        <fullName evidence="3">Hypersensitive response-inducing protein</fullName>
    </recommendedName>
</protein>
<dbReference type="Proteomes" id="UP000283895">
    <property type="component" value="Unassembled WGS sequence"/>
</dbReference>
<dbReference type="AlphaFoldDB" id="A0A423WK03"/>
<reference evidence="1 2" key="1">
    <citation type="submission" date="2015-09" db="EMBL/GenBank/DDBJ databases">
        <title>Host preference determinants of Valsa canker pathogens revealed by comparative genomics.</title>
        <authorList>
            <person name="Yin Z."/>
            <person name="Huang L."/>
        </authorList>
    </citation>
    <scope>NUCLEOTIDE SEQUENCE [LARGE SCALE GENOMIC DNA]</scope>
    <source>
        <strain evidence="1 2">03-1</strain>
    </source>
</reference>
<evidence type="ECO:0000313" key="1">
    <source>
        <dbReference type="EMBL" id="ROW03688.1"/>
    </source>
</evidence>
<keyword evidence="2" id="KW-1185">Reference proteome</keyword>
<evidence type="ECO:0000313" key="2">
    <source>
        <dbReference type="Proteomes" id="UP000283895"/>
    </source>
</evidence>
<gene>
    <name evidence="1" type="ORF">VMCG_05355</name>
</gene>
<proteinExistence type="predicted"/>
<comment type="caution">
    <text evidence="1">The sequence shown here is derived from an EMBL/GenBank/DDBJ whole genome shotgun (WGS) entry which is preliminary data.</text>
</comment>
<dbReference type="EMBL" id="LKEA01000015">
    <property type="protein sequence ID" value="ROW03688.1"/>
    <property type="molecule type" value="Genomic_DNA"/>
</dbReference>
<organism evidence="1 2">
    <name type="scientific">Cytospora schulzeri</name>
    <dbReference type="NCBI Taxonomy" id="448051"/>
    <lineage>
        <taxon>Eukaryota</taxon>
        <taxon>Fungi</taxon>
        <taxon>Dikarya</taxon>
        <taxon>Ascomycota</taxon>
        <taxon>Pezizomycotina</taxon>
        <taxon>Sordariomycetes</taxon>
        <taxon>Sordariomycetidae</taxon>
        <taxon>Diaporthales</taxon>
        <taxon>Cytosporaceae</taxon>
        <taxon>Cytospora</taxon>
    </lineage>
</organism>
<name>A0A423WK03_9PEZI</name>
<accession>A0A423WK03</accession>
<sequence length="149" mass="15200">MKFSAAAIIAATAVSGATISRRQANSYSVTDFSADCIPHSVMCNYHFEVLASSGASSPVTCDTTVMGPDDLPAVPLTGCSSTYYSFSVAHSNSTGLDLTITTPLGGNSNVTGTHHIDAADIVSTQSGAVTTEAYTGAKSFSVPALVVRV</sequence>
<evidence type="ECO:0008006" key="3">
    <source>
        <dbReference type="Google" id="ProtNLM"/>
    </source>
</evidence>
<dbReference type="OrthoDB" id="3679184at2759"/>